<dbReference type="GO" id="GO:0016747">
    <property type="term" value="F:acyltransferase activity, transferring groups other than amino-acyl groups"/>
    <property type="evidence" value="ECO:0007669"/>
    <property type="project" value="InterPro"/>
</dbReference>
<dbReference type="InterPro" id="IPR016181">
    <property type="entry name" value="Acyl_CoA_acyltransferase"/>
</dbReference>
<organism evidence="2 3">
    <name type="scientific">Paenibacillus thiaminolyticus</name>
    <name type="common">Bacillus thiaminolyticus</name>
    <dbReference type="NCBI Taxonomy" id="49283"/>
    <lineage>
        <taxon>Bacteria</taxon>
        <taxon>Bacillati</taxon>
        <taxon>Bacillota</taxon>
        <taxon>Bacilli</taxon>
        <taxon>Bacillales</taxon>
        <taxon>Paenibacillaceae</taxon>
        <taxon>Paenibacillus</taxon>
    </lineage>
</organism>
<dbReference type="OrthoDB" id="2894645at2"/>
<proteinExistence type="predicted"/>
<name>A0A3A3GL99_PANTH</name>
<dbReference type="PROSITE" id="PS51186">
    <property type="entry name" value="GNAT"/>
    <property type="match status" value="1"/>
</dbReference>
<evidence type="ECO:0000259" key="1">
    <source>
        <dbReference type="PROSITE" id="PS51186"/>
    </source>
</evidence>
<keyword evidence="2" id="KW-0808">Transferase</keyword>
<sequence>MISHEPIGIRECTESDSYHLAQFYNKYQYGPVRYGYPLTEKDIKQLFLERKINLYLAAEYKGDIIGTLLFSNLSSQRAAEPDVAWAGYFLIHPEFRSGSIPDKFFTYAIRKLIQQGIRYIDTEVNPEDKLAMSLYKRVGLYQTSRSYINYDGYLNLRSYLPYLIRYFVEAFQPPDGESLVSRGWKTIKPVQSMRNLNSNAIVENGIETVKYSIDLGSREANGWIDVKSQKMTKIQTKHVFFTSYIKEGNDLAAGQEVHVRYVFQHHFKEAVTADISAWLGQQAISETTQSFEPDQRYEWEAAVQLTETFDGVLVTTLKTNDFQLELFFGVTIKAPLEVYVKEPPKLVSGRESVYPVIVKNNSGESRKYTLQVQSDNPEVLEAALLKPMEELVVECGAQVTHELQLNARKNGVANLLISAAGRQHNDSDTVSIPVPVHSYGHGNSYEDEQHLILESMYLSAKVNKKTGCLYLYDSRTGQQLAQEAWPDLDYPFCNAVKEPKRNDLTWGKDSEDRIHIVHRRTGLKRRISFFSEKTLKIEDDAESGERIKIYPWCMLYAAQMTVPLKTQDIKFPMIYGEKPFSLHDFEYVDGFDLPARSEEYRMNYTVFEDQNVTLGMMWEGAVERVLYGLRWMPSLVFTKGPNDKYISKTHYYTVEEKVEEVFANIVESKNVLAPFAGPDVAWADEKIINTKEDQHYILQNNRFALKIGKKQGAITYVAYQGKEIGKAKPALEGCFFLPGFMIPDNIPYSFNDKGLVFQSMAEHPRVKDVQTADKDVNGHVLKLLSCDMGAWQVEYLASYHLPALQVNMKKNKDDKHFVFHFFWGRQGKSSIKKMYGWQNGKKLVILPKNQNRKIYADSKMTIEFVNGLFVTISVTSAHTKMAVYEWFKKGIQIGLFTCDEGENLTFHFAVGETMQESIYFSQMLLEELEESHDD</sequence>
<reference evidence="2 3" key="1">
    <citation type="submission" date="2018-09" db="EMBL/GenBank/DDBJ databases">
        <title>Paenibacillus SK2017-BO5.</title>
        <authorList>
            <person name="Piskunova J.V."/>
            <person name="Dubiley S.A."/>
            <person name="Severinov K.V."/>
        </authorList>
    </citation>
    <scope>NUCLEOTIDE SEQUENCE [LARGE SCALE GENOMIC DNA]</scope>
    <source>
        <strain evidence="2 3">BO5</strain>
    </source>
</reference>
<dbReference type="RefSeq" id="WP_119791479.1">
    <property type="nucleotide sequence ID" value="NZ_QYZD01000003.1"/>
</dbReference>
<evidence type="ECO:0000313" key="2">
    <source>
        <dbReference type="EMBL" id="RJG25469.1"/>
    </source>
</evidence>
<dbReference type="Gene3D" id="3.40.630.30">
    <property type="match status" value="1"/>
</dbReference>
<dbReference type="AlphaFoldDB" id="A0A3A3GL99"/>
<gene>
    <name evidence="2" type="ORF">DQX05_05025</name>
</gene>
<protein>
    <submittedName>
        <fullName evidence="2">GNAT family N-acetyltransferase</fullName>
    </submittedName>
</protein>
<accession>A0A3A3GL99</accession>
<dbReference type="SUPFAM" id="SSF55729">
    <property type="entry name" value="Acyl-CoA N-acyltransferases (Nat)"/>
    <property type="match status" value="1"/>
</dbReference>
<dbReference type="CDD" id="cd04301">
    <property type="entry name" value="NAT_SF"/>
    <property type="match status" value="1"/>
</dbReference>
<dbReference type="Proteomes" id="UP000266177">
    <property type="component" value="Unassembled WGS sequence"/>
</dbReference>
<dbReference type="Pfam" id="PF00583">
    <property type="entry name" value="Acetyltransf_1"/>
    <property type="match status" value="1"/>
</dbReference>
<dbReference type="EMBL" id="QYZD01000003">
    <property type="protein sequence ID" value="RJG25469.1"/>
    <property type="molecule type" value="Genomic_DNA"/>
</dbReference>
<feature type="domain" description="N-acetyltransferase" evidence="1">
    <location>
        <begin position="7"/>
        <end position="169"/>
    </location>
</feature>
<evidence type="ECO:0000313" key="3">
    <source>
        <dbReference type="Proteomes" id="UP000266177"/>
    </source>
</evidence>
<dbReference type="InterPro" id="IPR000182">
    <property type="entry name" value="GNAT_dom"/>
</dbReference>
<comment type="caution">
    <text evidence="2">The sequence shown here is derived from an EMBL/GenBank/DDBJ whole genome shotgun (WGS) entry which is preliminary data.</text>
</comment>